<dbReference type="PANTHER" id="PTHR11271">
    <property type="entry name" value="GUANINE DEAMINASE"/>
    <property type="match status" value="1"/>
</dbReference>
<proteinExistence type="predicted"/>
<dbReference type="GO" id="GO:0008892">
    <property type="term" value="F:guanine deaminase activity"/>
    <property type="evidence" value="ECO:0007669"/>
    <property type="project" value="TreeGrafter"/>
</dbReference>
<reference evidence="5 6" key="1">
    <citation type="submission" date="2018-01" db="EMBL/GenBank/DDBJ databases">
        <title>Harnessing the power of phylogenomics to disentangle the directionality and signatures of interkingdom host jumping in the parasitic fungal genus Tolypocladium.</title>
        <authorList>
            <person name="Quandt C.A."/>
            <person name="Patterson W."/>
            <person name="Spatafora J.W."/>
        </authorList>
    </citation>
    <scope>NUCLEOTIDE SEQUENCE [LARGE SCALE GENOMIC DNA]</scope>
    <source>
        <strain evidence="5 6">NRBC 100945</strain>
    </source>
</reference>
<dbReference type="EMBL" id="PKSG01000046">
    <property type="protein sequence ID" value="POR39330.1"/>
    <property type="molecule type" value="Genomic_DNA"/>
</dbReference>
<dbReference type="Gene3D" id="3.20.20.140">
    <property type="entry name" value="Metal-dependent hydrolases"/>
    <property type="match status" value="1"/>
</dbReference>
<dbReference type="OrthoDB" id="194468at2759"/>
<comment type="caution">
    <text evidence="5">The sequence shown here is derived from an EMBL/GenBank/DDBJ whole genome shotgun (WGS) entry which is preliminary data.</text>
</comment>
<dbReference type="STRING" id="94208.A0A2S4LA58"/>
<keyword evidence="4" id="KW-0862">Zinc</keyword>
<gene>
    <name evidence="5" type="ORF">TPAR_00474</name>
</gene>
<dbReference type="AlphaFoldDB" id="A0A2S4LA58"/>
<comment type="cofactor">
    <cofactor evidence="1">
        <name>Zn(2+)</name>
        <dbReference type="ChEBI" id="CHEBI:29105"/>
    </cofactor>
</comment>
<dbReference type="GO" id="GO:0005829">
    <property type="term" value="C:cytosol"/>
    <property type="evidence" value="ECO:0007669"/>
    <property type="project" value="TreeGrafter"/>
</dbReference>
<evidence type="ECO:0000313" key="5">
    <source>
        <dbReference type="EMBL" id="POR39330.1"/>
    </source>
</evidence>
<dbReference type="Gene3D" id="2.30.40.10">
    <property type="entry name" value="Urease, subunit C, domain 1"/>
    <property type="match status" value="1"/>
</dbReference>
<accession>A0A2S4LA58</accession>
<evidence type="ECO:0000256" key="4">
    <source>
        <dbReference type="ARBA" id="ARBA00022833"/>
    </source>
</evidence>
<evidence type="ECO:0000256" key="2">
    <source>
        <dbReference type="ARBA" id="ARBA00022723"/>
    </source>
</evidence>
<dbReference type="PANTHER" id="PTHR11271:SF49">
    <property type="entry name" value="GUANINE DEAMINASE"/>
    <property type="match status" value="1"/>
</dbReference>
<organism evidence="5 6">
    <name type="scientific">Tolypocladium paradoxum</name>
    <dbReference type="NCBI Taxonomy" id="94208"/>
    <lineage>
        <taxon>Eukaryota</taxon>
        <taxon>Fungi</taxon>
        <taxon>Dikarya</taxon>
        <taxon>Ascomycota</taxon>
        <taxon>Pezizomycotina</taxon>
        <taxon>Sordariomycetes</taxon>
        <taxon>Hypocreomycetidae</taxon>
        <taxon>Hypocreales</taxon>
        <taxon>Ophiocordycipitaceae</taxon>
        <taxon>Tolypocladium</taxon>
    </lineage>
</organism>
<evidence type="ECO:0000256" key="3">
    <source>
        <dbReference type="ARBA" id="ARBA00022801"/>
    </source>
</evidence>
<dbReference type="GO" id="GO:0008270">
    <property type="term" value="F:zinc ion binding"/>
    <property type="evidence" value="ECO:0007669"/>
    <property type="project" value="TreeGrafter"/>
</dbReference>
<dbReference type="Proteomes" id="UP000237481">
    <property type="component" value="Unassembled WGS sequence"/>
</dbReference>
<evidence type="ECO:0000313" key="6">
    <source>
        <dbReference type="Proteomes" id="UP000237481"/>
    </source>
</evidence>
<dbReference type="GO" id="GO:0046098">
    <property type="term" value="P:guanine metabolic process"/>
    <property type="evidence" value="ECO:0007669"/>
    <property type="project" value="TreeGrafter"/>
</dbReference>
<keyword evidence="3" id="KW-0378">Hydrolase</keyword>
<dbReference type="InterPro" id="IPR051607">
    <property type="entry name" value="Metallo-dep_hydrolases"/>
</dbReference>
<keyword evidence="2" id="KW-0479">Metal-binding</keyword>
<protein>
    <submittedName>
        <fullName evidence="5">Guanine deaminase</fullName>
    </submittedName>
</protein>
<name>A0A2S4LA58_9HYPO</name>
<dbReference type="InterPro" id="IPR011059">
    <property type="entry name" value="Metal-dep_hydrolase_composite"/>
</dbReference>
<sequence>MADGARARAFHGVVVHSTGREELTILDNALLAVDASGRIVALEPDFPTARLAGRLAELGLAQCPVTELSRGQFLVPGFVDTHNHATQWLHRGLG</sequence>
<keyword evidence="6" id="KW-1185">Reference proteome</keyword>
<evidence type="ECO:0000256" key="1">
    <source>
        <dbReference type="ARBA" id="ARBA00001947"/>
    </source>
</evidence>